<dbReference type="AlphaFoldDB" id="A0A1R1PLU5"/>
<evidence type="ECO:0000313" key="1">
    <source>
        <dbReference type="EMBL" id="OMH81940.1"/>
    </source>
</evidence>
<sequence length="177" mass="20297">MIELIHNPSSAYYNKNIKIILITPPPVHEEMWKIECAKSNLPMNRSNELAKLYADAVVEVGKKYKVPVVNIYDRIIAEIQNYRASHLKSEASEGNSVQQGSGDDMEKGRWFGFEQFLYDGLHLNGRGNTILTEMILGTIATHFPELHHRKLKPVVPTIYEAIEFYDKLSKMHIKSKL</sequence>
<dbReference type="OrthoDB" id="671439at2759"/>
<dbReference type="PANTHER" id="PTHR14209:SF19">
    <property type="entry name" value="ISOAMYL ACETATE-HYDROLYZING ESTERASE 1 HOMOLOG"/>
    <property type="match status" value="1"/>
</dbReference>
<keyword evidence="2" id="KW-1185">Reference proteome</keyword>
<evidence type="ECO:0000313" key="2">
    <source>
        <dbReference type="Proteomes" id="UP000188320"/>
    </source>
</evidence>
<dbReference type="PANTHER" id="PTHR14209">
    <property type="entry name" value="ISOAMYL ACETATE-HYDROLYZING ESTERASE 1"/>
    <property type="match status" value="1"/>
</dbReference>
<organism evidence="1 2">
    <name type="scientific">Zancudomyces culisetae</name>
    <name type="common">Gut fungus</name>
    <name type="synonym">Smittium culisetae</name>
    <dbReference type="NCBI Taxonomy" id="1213189"/>
    <lineage>
        <taxon>Eukaryota</taxon>
        <taxon>Fungi</taxon>
        <taxon>Fungi incertae sedis</taxon>
        <taxon>Zoopagomycota</taxon>
        <taxon>Kickxellomycotina</taxon>
        <taxon>Harpellomycetes</taxon>
        <taxon>Harpellales</taxon>
        <taxon>Legeriomycetaceae</taxon>
        <taxon>Zancudomyces</taxon>
    </lineage>
</organism>
<name>A0A1R1PLU5_ZANCU</name>
<dbReference type="EMBL" id="LSSK01000778">
    <property type="protein sequence ID" value="OMH81940.1"/>
    <property type="molecule type" value="Genomic_DNA"/>
</dbReference>
<comment type="caution">
    <text evidence="1">The sequence shown here is derived from an EMBL/GenBank/DDBJ whole genome shotgun (WGS) entry which is preliminary data.</text>
</comment>
<gene>
    <name evidence="1" type="ORF">AX774_g4597</name>
</gene>
<dbReference type="InterPro" id="IPR045136">
    <property type="entry name" value="Iah1-like"/>
</dbReference>
<dbReference type="SUPFAM" id="SSF52266">
    <property type="entry name" value="SGNH hydrolase"/>
    <property type="match status" value="1"/>
</dbReference>
<dbReference type="Gene3D" id="3.40.50.1110">
    <property type="entry name" value="SGNH hydrolase"/>
    <property type="match status" value="1"/>
</dbReference>
<reference evidence="2" key="1">
    <citation type="submission" date="2017-01" db="EMBL/GenBank/DDBJ databases">
        <authorList>
            <person name="Wang Y."/>
            <person name="White M."/>
            <person name="Kvist S."/>
            <person name="Moncalvo J.-M."/>
        </authorList>
    </citation>
    <scope>NUCLEOTIDE SEQUENCE [LARGE SCALE GENOMIC DNA]</scope>
    <source>
        <strain evidence="2">COL-18-3</strain>
    </source>
</reference>
<proteinExistence type="predicted"/>
<accession>A0A1R1PLU5</accession>
<dbReference type="Proteomes" id="UP000188320">
    <property type="component" value="Unassembled WGS sequence"/>
</dbReference>
<protein>
    <submittedName>
        <fullName evidence="1">Isoamyl acetate-hydrolyzing esterase-like protein</fullName>
    </submittedName>
</protein>
<dbReference type="InterPro" id="IPR036514">
    <property type="entry name" value="SGNH_hydro_sf"/>
</dbReference>